<comment type="caution">
    <text evidence="2">The sequence shown here is derived from an EMBL/GenBank/DDBJ whole genome shotgun (WGS) entry which is preliminary data.</text>
</comment>
<protein>
    <submittedName>
        <fullName evidence="2">Uncharacterized protein</fullName>
    </submittedName>
</protein>
<sequence>MSHEVENPDSENDGVDIGGNGSSANEEGIAPDDASLDPDDEGTNANDHDSGTGDGSLHRNPSLSTIDLSKGNGSRVKMMQINESILMHGWRFYLAHMAYRHTVFARFYTKSENITCTTGGDKQGNLEHDLRVMPLVTSDKLLEAHDEVQASTQFGLALAL</sequence>
<organism evidence="2 3">
    <name type="scientific">Myriangium duriaei CBS 260.36</name>
    <dbReference type="NCBI Taxonomy" id="1168546"/>
    <lineage>
        <taxon>Eukaryota</taxon>
        <taxon>Fungi</taxon>
        <taxon>Dikarya</taxon>
        <taxon>Ascomycota</taxon>
        <taxon>Pezizomycotina</taxon>
        <taxon>Dothideomycetes</taxon>
        <taxon>Dothideomycetidae</taxon>
        <taxon>Myriangiales</taxon>
        <taxon>Myriangiaceae</taxon>
        <taxon>Myriangium</taxon>
    </lineage>
</organism>
<gene>
    <name evidence="2" type="ORF">K461DRAFT_291824</name>
</gene>
<keyword evidence="3" id="KW-1185">Reference proteome</keyword>
<dbReference type="EMBL" id="ML996083">
    <property type="protein sequence ID" value="KAF2154922.1"/>
    <property type="molecule type" value="Genomic_DNA"/>
</dbReference>
<accession>A0A9P4J7M4</accession>
<dbReference type="Proteomes" id="UP000799439">
    <property type="component" value="Unassembled WGS sequence"/>
</dbReference>
<feature type="region of interest" description="Disordered" evidence="1">
    <location>
        <begin position="1"/>
        <end position="71"/>
    </location>
</feature>
<evidence type="ECO:0000256" key="1">
    <source>
        <dbReference type="SAM" id="MobiDB-lite"/>
    </source>
</evidence>
<evidence type="ECO:0000313" key="2">
    <source>
        <dbReference type="EMBL" id="KAF2154922.1"/>
    </source>
</evidence>
<name>A0A9P4J7M4_9PEZI</name>
<evidence type="ECO:0000313" key="3">
    <source>
        <dbReference type="Proteomes" id="UP000799439"/>
    </source>
</evidence>
<proteinExistence type="predicted"/>
<reference evidence="2" key="1">
    <citation type="journal article" date="2020" name="Stud. Mycol.">
        <title>101 Dothideomycetes genomes: a test case for predicting lifestyles and emergence of pathogens.</title>
        <authorList>
            <person name="Haridas S."/>
            <person name="Albert R."/>
            <person name="Binder M."/>
            <person name="Bloem J."/>
            <person name="Labutti K."/>
            <person name="Salamov A."/>
            <person name="Andreopoulos B."/>
            <person name="Baker S."/>
            <person name="Barry K."/>
            <person name="Bills G."/>
            <person name="Bluhm B."/>
            <person name="Cannon C."/>
            <person name="Castanera R."/>
            <person name="Culley D."/>
            <person name="Daum C."/>
            <person name="Ezra D."/>
            <person name="Gonzalez J."/>
            <person name="Henrissat B."/>
            <person name="Kuo A."/>
            <person name="Liang C."/>
            <person name="Lipzen A."/>
            <person name="Lutzoni F."/>
            <person name="Magnuson J."/>
            <person name="Mondo S."/>
            <person name="Nolan M."/>
            <person name="Ohm R."/>
            <person name="Pangilinan J."/>
            <person name="Park H.-J."/>
            <person name="Ramirez L."/>
            <person name="Alfaro M."/>
            <person name="Sun H."/>
            <person name="Tritt A."/>
            <person name="Yoshinaga Y."/>
            <person name="Zwiers L.-H."/>
            <person name="Turgeon B."/>
            <person name="Goodwin S."/>
            <person name="Spatafora J."/>
            <person name="Crous P."/>
            <person name="Grigoriev I."/>
        </authorList>
    </citation>
    <scope>NUCLEOTIDE SEQUENCE</scope>
    <source>
        <strain evidence="2">CBS 260.36</strain>
    </source>
</reference>
<dbReference type="AlphaFoldDB" id="A0A9P4J7M4"/>